<dbReference type="AlphaFoldDB" id="A0A1H9IFD5"/>
<gene>
    <name evidence="1" type="ORF">SAMN05216481_11410</name>
</gene>
<protein>
    <submittedName>
        <fullName evidence="1">Uncharacterized protein</fullName>
    </submittedName>
</protein>
<evidence type="ECO:0000313" key="2">
    <source>
        <dbReference type="Proteomes" id="UP000199055"/>
    </source>
</evidence>
<accession>A0A1H9IFD5</accession>
<proteinExistence type="predicted"/>
<dbReference type="Proteomes" id="UP000199055">
    <property type="component" value="Unassembled WGS sequence"/>
</dbReference>
<evidence type="ECO:0000313" key="1">
    <source>
        <dbReference type="EMBL" id="SEQ73441.1"/>
    </source>
</evidence>
<keyword evidence="2" id="KW-1185">Reference proteome</keyword>
<reference evidence="1 2" key="1">
    <citation type="submission" date="2016-10" db="EMBL/GenBank/DDBJ databases">
        <authorList>
            <person name="de Groot N.N."/>
        </authorList>
    </citation>
    <scope>NUCLEOTIDE SEQUENCE [LARGE SCALE GENOMIC DNA]</scope>
    <source>
        <strain evidence="1 2">CGMCC 4.3519</strain>
    </source>
</reference>
<dbReference type="STRING" id="403935.SAMN05216481_11410"/>
<dbReference type="RefSeq" id="WP_093662072.1">
    <property type="nucleotide sequence ID" value="NZ_FOET01000014.1"/>
</dbReference>
<sequence length="86" mass="9432">MESDGQLPLYDLVAVRLKEAHAMVRALQVPDDVRAALSRRLLAVTAAAKHDLAGAARRLERLVEDIEAGNGLFPGEREDRRADRSA</sequence>
<organism evidence="1 2">
    <name type="scientific">Streptomyces radiopugnans</name>
    <dbReference type="NCBI Taxonomy" id="403935"/>
    <lineage>
        <taxon>Bacteria</taxon>
        <taxon>Bacillati</taxon>
        <taxon>Actinomycetota</taxon>
        <taxon>Actinomycetes</taxon>
        <taxon>Kitasatosporales</taxon>
        <taxon>Streptomycetaceae</taxon>
        <taxon>Streptomyces</taxon>
    </lineage>
</organism>
<dbReference type="EMBL" id="FOET01000014">
    <property type="protein sequence ID" value="SEQ73441.1"/>
    <property type="molecule type" value="Genomic_DNA"/>
</dbReference>
<name>A0A1H9IFD5_9ACTN</name>